<dbReference type="InterPro" id="IPR037883">
    <property type="entry name" value="Knr4/Smi1-like_sf"/>
</dbReference>
<dbReference type="Proteomes" id="UP000255036">
    <property type="component" value="Unassembled WGS sequence"/>
</dbReference>
<feature type="domain" description="Knr4/Smi1-like" evidence="1">
    <location>
        <begin position="15"/>
        <end position="131"/>
    </location>
</feature>
<dbReference type="InterPro" id="IPR018958">
    <property type="entry name" value="Knr4/Smi1-like_dom"/>
</dbReference>
<evidence type="ECO:0000313" key="3">
    <source>
        <dbReference type="Proteomes" id="UP000255036"/>
    </source>
</evidence>
<protein>
    <recommendedName>
        <fullName evidence="1">Knr4/Smi1-like domain-containing protein</fullName>
    </recommendedName>
</protein>
<gene>
    <name evidence="2" type="ORF">DWV06_10780</name>
</gene>
<comment type="caution">
    <text evidence="2">The sequence shown here is derived from an EMBL/GenBank/DDBJ whole genome shotgun (WGS) entry which is preliminary data.</text>
</comment>
<sequence length="143" mass="17190">MNKEFIIMDEDNFYEVNENEINDVENELNIQFPKELRSFYLKCGYGFLGNSESNINRIMDPLSVRDFRLRQNDFEFYPDIELYDQFENGKLIFFEANETALISIELTDSEKSKIYYYDTPIAESLSDFLEKLRDNEEYYLDLI</sequence>
<dbReference type="SUPFAM" id="SSF160631">
    <property type="entry name" value="SMI1/KNR4-like"/>
    <property type="match status" value="1"/>
</dbReference>
<dbReference type="Pfam" id="PF14568">
    <property type="entry name" value="SUKH_6"/>
    <property type="match status" value="1"/>
</dbReference>
<accession>A0A371AUN4</accession>
<organism evidence="2 3">
    <name type="scientific">Anaerosacchariphilus polymeriproducens</name>
    <dbReference type="NCBI Taxonomy" id="1812858"/>
    <lineage>
        <taxon>Bacteria</taxon>
        <taxon>Bacillati</taxon>
        <taxon>Bacillota</taxon>
        <taxon>Clostridia</taxon>
        <taxon>Lachnospirales</taxon>
        <taxon>Lachnospiraceae</taxon>
        <taxon>Anaerosacchariphilus</taxon>
    </lineage>
</organism>
<dbReference type="EMBL" id="QRCT01000032">
    <property type="protein sequence ID" value="RDU23252.1"/>
    <property type="molecule type" value="Genomic_DNA"/>
</dbReference>
<proteinExistence type="predicted"/>
<dbReference type="RefSeq" id="WP_115482196.1">
    <property type="nucleotide sequence ID" value="NZ_QRCT01000032.1"/>
</dbReference>
<dbReference type="AlphaFoldDB" id="A0A371AUN4"/>
<evidence type="ECO:0000259" key="1">
    <source>
        <dbReference type="SMART" id="SM00860"/>
    </source>
</evidence>
<dbReference type="SMART" id="SM00860">
    <property type="entry name" value="SMI1_KNR4"/>
    <property type="match status" value="1"/>
</dbReference>
<name>A0A371AUN4_9FIRM</name>
<dbReference type="Gene3D" id="3.40.1580.10">
    <property type="entry name" value="SMI1/KNR4-like"/>
    <property type="match status" value="1"/>
</dbReference>
<keyword evidence="3" id="KW-1185">Reference proteome</keyword>
<dbReference type="OrthoDB" id="2635342at2"/>
<reference evidence="2 3" key="1">
    <citation type="submission" date="2018-07" db="EMBL/GenBank/DDBJ databases">
        <title>Anaerosacharophilus polymeroproducens gen. nov. sp. nov., an anaerobic bacterium isolated from salt field.</title>
        <authorList>
            <person name="Kim W."/>
            <person name="Yang S.-H."/>
            <person name="Oh J."/>
            <person name="Lee J.-H."/>
            <person name="Kwon K.K."/>
        </authorList>
    </citation>
    <scope>NUCLEOTIDE SEQUENCE [LARGE SCALE GENOMIC DNA]</scope>
    <source>
        <strain evidence="2 3">MCWD5</strain>
    </source>
</reference>
<evidence type="ECO:0000313" key="2">
    <source>
        <dbReference type="EMBL" id="RDU23252.1"/>
    </source>
</evidence>